<dbReference type="PANTHER" id="PTHR33695:SF1">
    <property type="entry name" value="LIPOPROTEIN SIGNAL PEPTIDASE"/>
    <property type="match status" value="1"/>
</dbReference>
<dbReference type="Proteomes" id="UP000758652">
    <property type="component" value="Unassembled WGS sequence"/>
</dbReference>
<sequence>MIFYTIAAAAAALDLGIKQYVLDNVAEGQDLEMAGGHLILRKVYNRGAAFNLLEKYPQFVMKLSALLGAVLLVRDAFLMRKKGHTVEKAGMMLLTGGAFSNLYDRTMRGKVVDYLAFKSRWKRLSRLTFNLGDICIATGALLAALSIRK</sequence>
<dbReference type="InterPro" id="IPR001872">
    <property type="entry name" value="Peptidase_A8"/>
</dbReference>
<dbReference type="PANTHER" id="PTHR33695">
    <property type="entry name" value="LIPOPROTEIN SIGNAL PEPTIDASE"/>
    <property type="match status" value="1"/>
</dbReference>
<dbReference type="Pfam" id="PF01252">
    <property type="entry name" value="Peptidase_A8"/>
    <property type="match status" value="1"/>
</dbReference>
<evidence type="ECO:0000256" key="9">
    <source>
        <dbReference type="RuleBase" id="RU004181"/>
    </source>
</evidence>
<evidence type="ECO:0000256" key="3">
    <source>
        <dbReference type="ARBA" id="ARBA00022670"/>
    </source>
</evidence>
<evidence type="ECO:0000256" key="6">
    <source>
        <dbReference type="ARBA" id="ARBA00022801"/>
    </source>
</evidence>
<keyword evidence="3" id="KW-0645">Protease</keyword>
<comment type="similarity">
    <text evidence="1 9">Belongs to the peptidase A8 family.</text>
</comment>
<protein>
    <submittedName>
        <fullName evidence="10">Signal peptidase II</fullName>
    </submittedName>
</protein>
<name>A0ABR9RHD0_9FIRM</name>
<comment type="caution">
    <text evidence="10">The sequence shown here is derived from an EMBL/GenBank/DDBJ whole genome shotgun (WGS) entry which is preliminary data.</text>
</comment>
<evidence type="ECO:0000313" key="11">
    <source>
        <dbReference type="Proteomes" id="UP000758652"/>
    </source>
</evidence>
<evidence type="ECO:0000256" key="8">
    <source>
        <dbReference type="ARBA" id="ARBA00023136"/>
    </source>
</evidence>
<keyword evidence="4" id="KW-0812">Transmembrane</keyword>
<evidence type="ECO:0000256" key="1">
    <source>
        <dbReference type="ARBA" id="ARBA00006139"/>
    </source>
</evidence>
<evidence type="ECO:0000313" key="10">
    <source>
        <dbReference type="EMBL" id="MBE5062368.1"/>
    </source>
</evidence>
<keyword evidence="6" id="KW-0378">Hydrolase</keyword>
<organism evidence="10 11">
    <name type="scientific">Claveliimonas monacensis</name>
    <dbReference type="NCBI Taxonomy" id="2779351"/>
    <lineage>
        <taxon>Bacteria</taxon>
        <taxon>Bacillati</taxon>
        <taxon>Bacillota</taxon>
        <taxon>Clostridia</taxon>
        <taxon>Lachnospirales</taxon>
        <taxon>Lachnospiraceae</taxon>
        <taxon>Claveliimonas</taxon>
    </lineage>
</organism>
<keyword evidence="7" id="KW-1133">Transmembrane helix</keyword>
<gene>
    <name evidence="10" type="ORF">INF30_03690</name>
</gene>
<dbReference type="RefSeq" id="WP_226394290.1">
    <property type="nucleotide sequence ID" value="NZ_JADCKL010000002.1"/>
</dbReference>
<evidence type="ECO:0000256" key="7">
    <source>
        <dbReference type="ARBA" id="ARBA00022989"/>
    </source>
</evidence>
<evidence type="ECO:0000256" key="4">
    <source>
        <dbReference type="ARBA" id="ARBA00022692"/>
    </source>
</evidence>
<dbReference type="EMBL" id="JADCKL010000002">
    <property type="protein sequence ID" value="MBE5062368.1"/>
    <property type="molecule type" value="Genomic_DNA"/>
</dbReference>
<dbReference type="PRINTS" id="PR00781">
    <property type="entry name" value="LIPOSIGPTASE"/>
</dbReference>
<keyword evidence="8" id="KW-0472">Membrane</keyword>
<keyword evidence="11" id="KW-1185">Reference proteome</keyword>
<accession>A0ABR9RHD0</accession>
<evidence type="ECO:0000256" key="2">
    <source>
        <dbReference type="ARBA" id="ARBA00022475"/>
    </source>
</evidence>
<keyword evidence="2" id="KW-1003">Cell membrane</keyword>
<keyword evidence="5" id="KW-0064">Aspartyl protease</keyword>
<proteinExistence type="inferred from homology"/>
<reference evidence="10 11" key="1">
    <citation type="submission" date="2020-10" db="EMBL/GenBank/DDBJ databases">
        <title>ChiBAC.</title>
        <authorList>
            <person name="Zenner C."/>
            <person name="Hitch T.C.A."/>
            <person name="Clavel T."/>
        </authorList>
    </citation>
    <scope>NUCLEOTIDE SEQUENCE [LARGE SCALE GENOMIC DNA]</scope>
    <source>
        <strain evidence="10 11">DSM 108991</strain>
    </source>
</reference>
<evidence type="ECO:0000256" key="5">
    <source>
        <dbReference type="ARBA" id="ARBA00022750"/>
    </source>
</evidence>